<keyword evidence="4 9" id="KW-0732">Signal</keyword>
<dbReference type="PROSITE" id="PS00512">
    <property type="entry name" value="ALPHA_GALACTOSIDASE"/>
    <property type="match status" value="1"/>
</dbReference>
<dbReference type="PANTHER" id="PTHR11452">
    <property type="entry name" value="ALPHA-GALACTOSIDASE/ALPHA-N-ACETYLGALACTOSAMINIDASE"/>
    <property type="match status" value="1"/>
</dbReference>
<dbReference type="Proteomes" id="UP000638014">
    <property type="component" value="Unassembled WGS sequence"/>
</dbReference>
<accession>A0A8J6QFT7</accession>
<proteinExistence type="inferred from homology"/>
<evidence type="ECO:0000256" key="6">
    <source>
        <dbReference type="ARBA" id="ARBA00023157"/>
    </source>
</evidence>
<dbReference type="AlphaFoldDB" id="A0A8J6QFT7"/>
<protein>
    <recommendedName>
        <fullName evidence="3 8">Alpha-galactosidase</fullName>
        <ecNumber evidence="3 8">3.2.1.22</ecNumber>
    </recommendedName>
    <alternativeName>
        <fullName evidence="8">Melibiase</fullName>
    </alternativeName>
</protein>
<keyword evidence="7 8" id="KW-0326">Glycosidase</keyword>
<dbReference type="Pfam" id="PF16499">
    <property type="entry name" value="Melibiase_2"/>
    <property type="match status" value="1"/>
</dbReference>
<dbReference type="PANTHER" id="PTHR11452:SF75">
    <property type="entry name" value="ALPHA-GALACTOSIDASE MEL1"/>
    <property type="match status" value="1"/>
</dbReference>
<keyword evidence="5 8" id="KW-0378">Hydrolase</keyword>
<dbReference type="InterPro" id="IPR013785">
    <property type="entry name" value="Aldolase_TIM"/>
</dbReference>
<dbReference type="InterPro" id="IPR013780">
    <property type="entry name" value="Glyco_hydro_b"/>
</dbReference>
<name>A0A8J6QFT7_9GAMM</name>
<dbReference type="RefSeq" id="WP_191144108.1">
    <property type="nucleotide sequence ID" value="NZ_JACXAF010000006.1"/>
</dbReference>
<comment type="similarity">
    <text evidence="2 8">Belongs to the glycosyl hydrolase 27 family.</text>
</comment>
<gene>
    <name evidence="11" type="ORF">IC617_06140</name>
</gene>
<comment type="catalytic activity">
    <reaction evidence="1 8">
        <text>Hydrolysis of terminal, non-reducing alpha-D-galactose residues in alpha-D-galactosides, including galactose oligosaccharides, galactomannans and galactolipids.</text>
        <dbReference type="EC" id="3.2.1.22"/>
    </reaction>
</comment>
<dbReference type="Pfam" id="PF17801">
    <property type="entry name" value="Melibiase_C"/>
    <property type="match status" value="1"/>
</dbReference>
<dbReference type="EC" id="3.2.1.22" evidence="3 8"/>
<keyword evidence="6 8" id="KW-1015">Disulfide bond</keyword>
<evidence type="ECO:0000313" key="12">
    <source>
        <dbReference type="Proteomes" id="UP000638014"/>
    </source>
</evidence>
<evidence type="ECO:0000256" key="5">
    <source>
        <dbReference type="ARBA" id="ARBA00022801"/>
    </source>
</evidence>
<dbReference type="CDD" id="cd14792">
    <property type="entry name" value="GH27"/>
    <property type="match status" value="1"/>
</dbReference>
<evidence type="ECO:0000259" key="10">
    <source>
        <dbReference type="Pfam" id="PF17801"/>
    </source>
</evidence>
<evidence type="ECO:0000256" key="8">
    <source>
        <dbReference type="RuleBase" id="RU361168"/>
    </source>
</evidence>
<dbReference type="GO" id="GO:0004557">
    <property type="term" value="F:alpha-galactosidase activity"/>
    <property type="evidence" value="ECO:0007669"/>
    <property type="project" value="UniProtKB-EC"/>
</dbReference>
<evidence type="ECO:0000256" key="1">
    <source>
        <dbReference type="ARBA" id="ARBA00001255"/>
    </source>
</evidence>
<organism evidence="11 12">
    <name type="scientific">Neiella litorisoli</name>
    <dbReference type="NCBI Taxonomy" id="2771431"/>
    <lineage>
        <taxon>Bacteria</taxon>
        <taxon>Pseudomonadati</taxon>
        <taxon>Pseudomonadota</taxon>
        <taxon>Gammaproteobacteria</taxon>
        <taxon>Alteromonadales</taxon>
        <taxon>Echinimonadaceae</taxon>
        <taxon>Neiella</taxon>
    </lineage>
</organism>
<dbReference type="EMBL" id="JACXAF010000006">
    <property type="protein sequence ID" value="MBD1389004.1"/>
    <property type="molecule type" value="Genomic_DNA"/>
</dbReference>
<dbReference type="InterPro" id="IPR041233">
    <property type="entry name" value="Melibiase_C"/>
</dbReference>
<dbReference type="Gene3D" id="3.20.20.70">
    <property type="entry name" value="Aldolase class I"/>
    <property type="match status" value="1"/>
</dbReference>
<dbReference type="InterPro" id="IPR000111">
    <property type="entry name" value="Glyco_hydro_27/36_CS"/>
</dbReference>
<keyword evidence="12" id="KW-1185">Reference proteome</keyword>
<feature type="chain" id="PRO_5035322605" description="Alpha-galactosidase" evidence="9">
    <location>
        <begin position="20"/>
        <end position="412"/>
    </location>
</feature>
<dbReference type="FunFam" id="3.20.20.70:FF:000202">
    <property type="entry name" value="Alpha-galactosidase"/>
    <property type="match status" value="1"/>
</dbReference>
<evidence type="ECO:0000256" key="3">
    <source>
        <dbReference type="ARBA" id="ARBA00012755"/>
    </source>
</evidence>
<dbReference type="PRINTS" id="PR00740">
    <property type="entry name" value="GLHYDRLASE27"/>
</dbReference>
<evidence type="ECO:0000313" key="11">
    <source>
        <dbReference type="EMBL" id="MBD1389004.1"/>
    </source>
</evidence>
<feature type="domain" description="Alpha galactosidase C-terminal" evidence="10">
    <location>
        <begin position="312"/>
        <end position="403"/>
    </location>
</feature>
<evidence type="ECO:0000256" key="9">
    <source>
        <dbReference type="SAM" id="SignalP"/>
    </source>
</evidence>
<reference evidence="11" key="1">
    <citation type="submission" date="2020-09" db="EMBL/GenBank/DDBJ databases">
        <title>A novel bacterium of genus Neiella, isolated from South China Sea.</title>
        <authorList>
            <person name="Huang H."/>
            <person name="Mo K."/>
            <person name="Hu Y."/>
        </authorList>
    </citation>
    <scope>NUCLEOTIDE SEQUENCE</scope>
    <source>
        <strain evidence="11">HB171785</strain>
    </source>
</reference>
<dbReference type="InterPro" id="IPR002241">
    <property type="entry name" value="Glyco_hydro_27"/>
</dbReference>
<evidence type="ECO:0000256" key="4">
    <source>
        <dbReference type="ARBA" id="ARBA00022729"/>
    </source>
</evidence>
<dbReference type="SUPFAM" id="SSF51445">
    <property type="entry name" value="(Trans)glycosidases"/>
    <property type="match status" value="1"/>
</dbReference>
<dbReference type="InterPro" id="IPR017853">
    <property type="entry name" value="GH"/>
</dbReference>
<sequence>MRLLGLLLLLFAFSPWSFANKFPDLALTPPMGWNSWNTFACDIDEKLIRETADIMVSSGMRDAGYVYLNLDDCWHGERDADGFIHPDPDRFPSGMKALADYVHQKGLKLGIYSDAGDQTCGGKPGSNGYEYQDALQYARWGIDYLKYDWCNTENLSAHGAYRTMRDALRHAGRPVVFSMCEWGDNQPWLWAQDVGHLWRTTGDIINCWDCEVDHGTWSSWGIMRILDMQQGLRQYAGPGHWNDPDMMEVGNGMSADEDRAHFSLWAMLASPLIAGNDLRQMSPETLAILTNAEVIAVNQDELGVQAFKYKTEGEIEYWFKPLANKSWAFLILNRGDKVAEAEFDFRQEVVVDPDLPLTGNKYAAGFANSRYAIRDLWQQQMKGTTKTPLIVTVQPHSVAMYRLTRIVNDELH</sequence>
<feature type="signal peptide" evidence="9">
    <location>
        <begin position="1"/>
        <end position="19"/>
    </location>
</feature>
<evidence type="ECO:0000256" key="2">
    <source>
        <dbReference type="ARBA" id="ARBA00009743"/>
    </source>
</evidence>
<dbReference type="SUPFAM" id="SSF51011">
    <property type="entry name" value="Glycosyl hydrolase domain"/>
    <property type="match status" value="1"/>
</dbReference>
<evidence type="ECO:0000256" key="7">
    <source>
        <dbReference type="ARBA" id="ARBA00023295"/>
    </source>
</evidence>
<dbReference type="Gene3D" id="2.60.40.1180">
    <property type="entry name" value="Golgi alpha-mannosidase II"/>
    <property type="match status" value="1"/>
</dbReference>
<dbReference type="GO" id="GO:0016052">
    <property type="term" value="P:carbohydrate catabolic process"/>
    <property type="evidence" value="ECO:0007669"/>
    <property type="project" value="UniProtKB-ARBA"/>
</dbReference>
<comment type="caution">
    <text evidence="11">The sequence shown here is derived from an EMBL/GenBank/DDBJ whole genome shotgun (WGS) entry which is preliminary data.</text>
</comment>